<accession>A0A8S1TW39</accession>
<comment type="caution">
    <text evidence="2">The sequence shown here is derived from an EMBL/GenBank/DDBJ whole genome shotgun (WGS) entry which is preliminary data.</text>
</comment>
<reference evidence="2" key="1">
    <citation type="submission" date="2021-01" db="EMBL/GenBank/DDBJ databases">
        <authorList>
            <consortium name="Genoscope - CEA"/>
            <person name="William W."/>
        </authorList>
    </citation>
    <scope>NUCLEOTIDE SEQUENCE</scope>
</reference>
<dbReference type="Proteomes" id="UP000689195">
    <property type="component" value="Unassembled WGS sequence"/>
</dbReference>
<sequence>MNSELIVVKLENKVKECLEEMYQAIDSSFSRIDDYLDQIVLAPYPSIPQQCVKSIPAFPQITLNSIQPLVHEVIKEIKPIFNVIIQQSFIQNQLQQIQLKQQNTKEINQEYILQNIKQNNNHQSNLKPFTFKLIQNHSIKQDQKCRTIAIKQDNSIVLAACDKDIKVFEFKQNQLRQTQILSEHNNPVTTLNFMNKSNQFISASHDKQIIIWSINHNNQWISSQKLNGHSDWIFCLVLNKNEDLIISGSDDKTIKFWQKKQQWLCSQTITDHTDIVCGLSLNEQQNKLISCGYDKFILIIEQSSQDYKWNVIQKITVEQYGYRLCFINDNVFTFQPYSKELMHVYEMSNTNKQYSKTKDILVKSDYNGCEVYFPQQYINSKCLLVNKNGYNVNLIRKNQNDDFITLQSIQFGTNFLFGQMSEDGEYLITWDDKSNEIQIRKCDYE</sequence>
<organism evidence="2 3">
    <name type="scientific">Paramecium pentaurelia</name>
    <dbReference type="NCBI Taxonomy" id="43138"/>
    <lineage>
        <taxon>Eukaryota</taxon>
        <taxon>Sar</taxon>
        <taxon>Alveolata</taxon>
        <taxon>Ciliophora</taxon>
        <taxon>Intramacronucleata</taxon>
        <taxon>Oligohymenophorea</taxon>
        <taxon>Peniculida</taxon>
        <taxon>Parameciidae</taxon>
        <taxon>Paramecium</taxon>
    </lineage>
</organism>
<dbReference type="EMBL" id="CAJJDO010000027">
    <property type="protein sequence ID" value="CAD8155289.1"/>
    <property type="molecule type" value="Genomic_DNA"/>
</dbReference>
<evidence type="ECO:0000313" key="3">
    <source>
        <dbReference type="Proteomes" id="UP000689195"/>
    </source>
</evidence>
<dbReference type="PANTHER" id="PTHR19920:SF0">
    <property type="entry name" value="CYTOSOLIC IRON-SULFUR PROTEIN ASSEMBLY PROTEIN CIAO1-RELATED"/>
    <property type="match status" value="1"/>
</dbReference>
<dbReference type="PROSITE" id="PS50294">
    <property type="entry name" value="WD_REPEATS_REGION"/>
    <property type="match status" value="2"/>
</dbReference>
<protein>
    <recommendedName>
        <fullName evidence="4">WD40-repeat-containing domain</fullName>
    </recommendedName>
</protein>
<dbReference type="GO" id="GO:0016226">
    <property type="term" value="P:iron-sulfur cluster assembly"/>
    <property type="evidence" value="ECO:0007669"/>
    <property type="project" value="TreeGrafter"/>
</dbReference>
<evidence type="ECO:0000313" key="2">
    <source>
        <dbReference type="EMBL" id="CAD8155289.1"/>
    </source>
</evidence>
<name>A0A8S1TW39_9CILI</name>
<dbReference type="GO" id="GO:0097361">
    <property type="term" value="C:cytosolic [4Fe-4S] assembly targeting complex"/>
    <property type="evidence" value="ECO:0007669"/>
    <property type="project" value="TreeGrafter"/>
</dbReference>
<dbReference type="InterPro" id="IPR001680">
    <property type="entry name" value="WD40_rpt"/>
</dbReference>
<dbReference type="SMART" id="SM00320">
    <property type="entry name" value="WD40"/>
    <property type="match status" value="4"/>
</dbReference>
<keyword evidence="3" id="KW-1185">Reference proteome</keyword>
<proteinExistence type="predicted"/>
<dbReference type="PROSITE" id="PS50082">
    <property type="entry name" value="WD_REPEATS_2"/>
    <property type="match status" value="2"/>
</dbReference>
<gene>
    <name evidence="2" type="ORF">PPENT_87.1.T0270008</name>
</gene>
<feature type="repeat" description="WD" evidence="1">
    <location>
        <begin position="226"/>
        <end position="258"/>
    </location>
</feature>
<feature type="repeat" description="WD" evidence="1">
    <location>
        <begin position="181"/>
        <end position="222"/>
    </location>
</feature>
<evidence type="ECO:0000256" key="1">
    <source>
        <dbReference type="PROSITE-ProRule" id="PRU00221"/>
    </source>
</evidence>
<dbReference type="Pfam" id="PF00400">
    <property type="entry name" value="WD40"/>
    <property type="match status" value="3"/>
</dbReference>
<evidence type="ECO:0008006" key="4">
    <source>
        <dbReference type="Google" id="ProtNLM"/>
    </source>
</evidence>
<dbReference type="AlphaFoldDB" id="A0A8S1TW39"/>
<dbReference type="FunFam" id="2.130.10.10:FF:001434">
    <property type="entry name" value="Uncharacterized protein"/>
    <property type="match status" value="1"/>
</dbReference>
<dbReference type="PANTHER" id="PTHR19920">
    <property type="entry name" value="WD40 PROTEIN CIAO1"/>
    <property type="match status" value="1"/>
</dbReference>
<keyword evidence="1" id="KW-0853">WD repeat</keyword>
<dbReference type="OrthoDB" id="538223at2759"/>